<protein>
    <submittedName>
        <fullName evidence="2">Glycosyltransferase family 2 protein</fullName>
    </submittedName>
</protein>
<evidence type="ECO:0000313" key="2">
    <source>
        <dbReference type="EMBL" id="MFC4874553.1"/>
    </source>
</evidence>
<evidence type="ECO:0000259" key="1">
    <source>
        <dbReference type="Pfam" id="PF00535"/>
    </source>
</evidence>
<dbReference type="CDD" id="cd04179">
    <property type="entry name" value="DPM_DPG-synthase_like"/>
    <property type="match status" value="1"/>
</dbReference>
<comment type="caution">
    <text evidence="2">The sequence shown here is derived from an EMBL/GenBank/DDBJ whole genome shotgun (WGS) entry which is preliminary data.</text>
</comment>
<name>A0ABV9T7Y6_9BACT</name>
<accession>A0ABV9T7Y6</accession>
<gene>
    <name evidence="2" type="ORF">ACFPFU_22815</name>
</gene>
<sequence length="235" mass="26273">MTPKEHTSSVIIDVLIPAYNEENSVGKVIADIPESVRNIIVVNNRSSDGTGEVAGDAGATVLDESQKGYGKACLTGMAYIKKLEKAPDILVFLDADYSDYPEQLLQVVRPILDEDIDMVIGSRARGIREKGAMTLPQRFGNRLATWLMRQLYGMDYSDLGPFRAIKWKKLLELGMADENFGWTIEMQIKAHKMGLRTTEVPVDYRKRIGVSKVSGTLKGVLGAGYKILWTIWKYR</sequence>
<dbReference type="EMBL" id="JBHSJJ010000019">
    <property type="protein sequence ID" value="MFC4874553.1"/>
    <property type="molecule type" value="Genomic_DNA"/>
</dbReference>
<proteinExistence type="predicted"/>
<keyword evidence="3" id="KW-1185">Reference proteome</keyword>
<dbReference type="PANTHER" id="PTHR48090">
    <property type="entry name" value="UNDECAPRENYL-PHOSPHATE 4-DEOXY-4-FORMAMIDO-L-ARABINOSE TRANSFERASE-RELATED"/>
    <property type="match status" value="1"/>
</dbReference>
<dbReference type="SUPFAM" id="SSF53448">
    <property type="entry name" value="Nucleotide-diphospho-sugar transferases"/>
    <property type="match status" value="1"/>
</dbReference>
<dbReference type="RefSeq" id="WP_377068511.1">
    <property type="nucleotide sequence ID" value="NZ_JBHSJJ010000019.1"/>
</dbReference>
<feature type="domain" description="Glycosyltransferase 2-like" evidence="1">
    <location>
        <begin position="14"/>
        <end position="146"/>
    </location>
</feature>
<organism evidence="2 3">
    <name type="scientific">Negadavirga shengliensis</name>
    <dbReference type="NCBI Taxonomy" id="1389218"/>
    <lineage>
        <taxon>Bacteria</taxon>
        <taxon>Pseudomonadati</taxon>
        <taxon>Bacteroidota</taxon>
        <taxon>Cytophagia</taxon>
        <taxon>Cytophagales</taxon>
        <taxon>Cyclobacteriaceae</taxon>
        <taxon>Negadavirga</taxon>
    </lineage>
</organism>
<dbReference type="InterPro" id="IPR029044">
    <property type="entry name" value="Nucleotide-diphossugar_trans"/>
</dbReference>
<evidence type="ECO:0000313" key="3">
    <source>
        <dbReference type="Proteomes" id="UP001595818"/>
    </source>
</evidence>
<dbReference type="Gene3D" id="3.90.550.10">
    <property type="entry name" value="Spore Coat Polysaccharide Biosynthesis Protein SpsA, Chain A"/>
    <property type="match status" value="1"/>
</dbReference>
<dbReference type="InterPro" id="IPR050256">
    <property type="entry name" value="Glycosyltransferase_2"/>
</dbReference>
<dbReference type="InterPro" id="IPR001173">
    <property type="entry name" value="Glyco_trans_2-like"/>
</dbReference>
<dbReference type="PANTHER" id="PTHR48090:SF7">
    <property type="entry name" value="RFBJ PROTEIN"/>
    <property type="match status" value="1"/>
</dbReference>
<reference evidence="3" key="1">
    <citation type="journal article" date="2019" name="Int. J. Syst. Evol. Microbiol.">
        <title>The Global Catalogue of Microorganisms (GCM) 10K type strain sequencing project: providing services to taxonomists for standard genome sequencing and annotation.</title>
        <authorList>
            <consortium name="The Broad Institute Genomics Platform"/>
            <consortium name="The Broad Institute Genome Sequencing Center for Infectious Disease"/>
            <person name="Wu L."/>
            <person name="Ma J."/>
        </authorList>
    </citation>
    <scope>NUCLEOTIDE SEQUENCE [LARGE SCALE GENOMIC DNA]</scope>
    <source>
        <strain evidence="3">CGMCC 4.7466</strain>
    </source>
</reference>
<dbReference type="Pfam" id="PF00535">
    <property type="entry name" value="Glycos_transf_2"/>
    <property type="match status" value="1"/>
</dbReference>
<dbReference type="Proteomes" id="UP001595818">
    <property type="component" value="Unassembled WGS sequence"/>
</dbReference>